<dbReference type="PANTHER" id="PTHR40704:SF1">
    <property type="entry name" value="TRANSCRIPTION ELONGATION FACTOR SPT4"/>
    <property type="match status" value="1"/>
</dbReference>
<dbReference type="InterPro" id="IPR038589">
    <property type="entry name" value="Spt4_dom_sf"/>
</dbReference>
<reference evidence="4 5" key="1">
    <citation type="journal article" date="2016" name="Sci. Rep.">
        <title>Metabolic traits of an uncultured archaeal lineage -MSBL1- from brine pools of the Red Sea.</title>
        <authorList>
            <person name="Mwirichia R."/>
            <person name="Alam I."/>
            <person name="Rashid M."/>
            <person name="Vinu M."/>
            <person name="Ba-Alawi W."/>
            <person name="Anthony Kamau A."/>
            <person name="Kamanda Ngugi D."/>
            <person name="Goker M."/>
            <person name="Klenk H.P."/>
            <person name="Bajic V."/>
            <person name="Stingl U."/>
        </authorList>
    </citation>
    <scope>NUCLEOTIDE SEQUENCE [LARGE SCALE GENOMIC DNA]</scope>
    <source>
        <strain evidence="4">SCGC-AAA261C02</strain>
    </source>
</reference>
<comment type="caution">
    <text evidence="4">The sequence shown here is derived from an EMBL/GenBank/DDBJ whole genome shotgun (WGS) entry which is preliminary data.</text>
</comment>
<dbReference type="PANTHER" id="PTHR40704">
    <property type="entry name" value="TRANSCRIPTION ELONGATION FACTOR SPT4"/>
    <property type="match status" value="1"/>
</dbReference>
<dbReference type="Proteomes" id="UP000070520">
    <property type="component" value="Unassembled WGS sequence"/>
</dbReference>
<evidence type="ECO:0000313" key="4">
    <source>
        <dbReference type="EMBL" id="KXB00546.1"/>
    </source>
</evidence>
<proteinExistence type="inferred from homology"/>
<comment type="similarity">
    <text evidence="2">Belongs to the archaeal Spt4 family.</text>
</comment>
<dbReference type="InterPro" id="IPR022800">
    <property type="entry name" value="Spt4/RpoE2_Znf"/>
</dbReference>
<feature type="binding site" evidence="2">
    <location>
        <position position="6"/>
    </location>
    <ligand>
        <name>Zn(2+)</name>
        <dbReference type="ChEBI" id="CHEBI:29105"/>
    </ligand>
</feature>
<dbReference type="EMBL" id="LHXW01000002">
    <property type="protein sequence ID" value="KXB00546.1"/>
    <property type="molecule type" value="Genomic_DNA"/>
</dbReference>
<dbReference type="NCBIfam" id="NF041664">
    <property type="entry name" value="RNAP_arch_Epp"/>
    <property type="match status" value="1"/>
</dbReference>
<comment type="function">
    <text evidence="2">Stimulates transcription elongation.</text>
</comment>
<feature type="binding site" evidence="2">
    <location>
        <position position="9"/>
    </location>
    <ligand>
        <name>Zn(2+)</name>
        <dbReference type="ChEBI" id="CHEBI:29105"/>
    </ligand>
</feature>
<feature type="binding site" evidence="2">
    <location>
        <position position="21"/>
    </location>
    <ligand>
        <name>Zn(2+)</name>
        <dbReference type="ChEBI" id="CHEBI:29105"/>
    </ligand>
</feature>
<accession>A0A133V2C1</accession>
<gene>
    <name evidence="2" type="primary">spt4</name>
    <name evidence="4" type="ORF">AKJ42_00330</name>
</gene>
<organism evidence="4 5">
    <name type="scientific">candidate division MSBL1 archaeon SCGC-AAA261C02</name>
    <dbReference type="NCBI Taxonomy" id="1698272"/>
    <lineage>
        <taxon>Archaea</taxon>
        <taxon>Methanobacteriati</taxon>
        <taxon>Methanobacteriota</taxon>
        <taxon>candidate division MSBL1</taxon>
    </lineage>
</organism>
<feature type="domain" description="Spt4/RpoE2 zinc finger" evidence="3">
    <location>
        <begin position="3"/>
        <end position="61"/>
    </location>
</feature>
<evidence type="ECO:0000259" key="3">
    <source>
        <dbReference type="SMART" id="SM01389"/>
    </source>
</evidence>
<dbReference type="InterPro" id="IPR029040">
    <property type="entry name" value="RPABC4/Spt4"/>
</dbReference>
<comment type="subunit">
    <text evidence="2">Heterodimer composed of Spt4 and Spt5.</text>
</comment>
<keyword evidence="2" id="KW-0805">Transcription regulation</keyword>
<keyword evidence="1 2" id="KW-0804">Transcription</keyword>
<keyword evidence="2" id="KW-0479">Metal-binding</keyword>
<feature type="binding site" evidence="2">
    <location>
        <position position="18"/>
    </location>
    <ligand>
        <name>Zn(2+)</name>
        <dbReference type="ChEBI" id="CHEBI:29105"/>
    </ligand>
</feature>
<dbReference type="Pfam" id="PF06093">
    <property type="entry name" value="Spt4"/>
    <property type="match status" value="1"/>
</dbReference>
<dbReference type="Gene3D" id="2.20.28.90">
    <property type="match status" value="1"/>
</dbReference>
<dbReference type="SMART" id="SM01389">
    <property type="entry name" value="Spt4"/>
    <property type="match status" value="1"/>
</dbReference>
<dbReference type="GO" id="GO:0006355">
    <property type="term" value="P:regulation of DNA-templated transcription"/>
    <property type="evidence" value="ECO:0007669"/>
    <property type="project" value="UniProtKB-UniRule"/>
</dbReference>
<keyword evidence="5" id="KW-1185">Reference proteome</keyword>
<evidence type="ECO:0000256" key="2">
    <source>
        <dbReference type="HAMAP-Rule" id="MF_00949"/>
    </source>
</evidence>
<evidence type="ECO:0000256" key="1">
    <source>
        <dbReference type="ARBA" id="ARBA00023163"/>
    </source>
</evidence>
<keyword evidence="4" id="KW-0240">DNA-directed RNA polymerase</keyword>
<sequence>MAEKVCKSCHRIVEGKVCPVCKESSFSRDWSGYVVIIDPKNSKIAERLGVDKPGRYALRVR</sequence>
<dbReference type="GO" id="GO:0000428">
    <property type="term" value="C:DNA-directed RNA polymerase complex"/>
    <property type="evidence" value="ECO:0007669"/>
    <property type="project" value="UniProtKB-KW"/>
</dbReference>
<dbReference type="HAMAP" id="MF_00949">
    <property type="entry name" value="Spt4_arch"/>
    <property type="match status" value="1"/>
</dbReference>
<name>A0A133V2C1_9EURY</name>
<keyword evidence="2" id="KW-0862">Zinc</keyword>
<dbReference type="SUPFAM" id="SSF63393">
    <property type="entry name" value="RNA polymerase subunits"/>
    <property type="match status" value="1"/>
</dbReference>
<dbReference type="AlphaFoldDB" id="A0A133V2C1"/>
<dbReference type="InterPro" id="IPR007178">
    <property type="entry name" value="Spt4_arch"/>
</dbReference>
<evidence type="ECO:0000313" key="5">
    <source>
        <dbReference type="Proteomes" id="UP000070520"/>
    </source>
</evidence>
<dbReference type="GO" id="GO:0008270">
    <property type="term" value="F:zinc ion binding"/>
    <property type="evidence" value="ECO:0007669"/>
    <property type="project" value="UniProtKB-UniRule"/>
</dbReference>
<protein>
    <recommendedName>
        <fullName evidence="2">Transcription elongation factor Spt4</fullName>
    </recommendedName>
</protein>